<feature type="region of interest" description="Disordered" evidence="2">
    <location>
        <begin position="444"/>
        <end position="491"/>
    </location>
</feature>
<feature type="region of interest" description="Disordered" evidence="2">
    <location>
        <begin position="259"/>
        <end position="398"/>
    </location>
</feature>
<feature type="compositionally biased region" description="Basic and acidic residues" evidence="2">
    <location>
        <begin position="319"/>
        <end position="365"/>
    </location>
</feature>
<evidence type="ECO:0000313" key="4">
    <source>
        <dbReference type="RefSeq" id="XP_024941738.1"/>
    </source>
</evidence>
<dbReference type="InterPro" id="IPR006623">
    <property type="entry name" value="THEG"/>
</dbReference>
<feature type="region of interest" description="Disordered" evidence="2">
    <location>
        <begin position="503"/>
        <end position="590"/>
    </location>
</feature>
<feature type="compositionally biased region" description="Basic and acidic residues" evidence="2">
    <location>
        <begin position="378"/>
        <end position="394"/>
    </location>
</feature>
<proteinExistence type="predicted"/>
<dbReference type="PANTHER" id="PTHR15901:SF16">
    <property type="entry name" value="TESTICULAR HAPLOID EXPRESSED GENE PROTEIN"/>
    <property type="match status" value="1"/>
</dbReference>
<dbReference type="RefSeq" id="XP_024941738.1">
    <property type="nucleotide sequence ID" value="XM_025085970.1"/>
</dbReference>
<feature type="compositionally biased region" description="Basic and acidic residues" evidence="2">
    <location>
        <begin position="503"/>
        <end position="514"/>
    </location>
</feature>
<dbReference type="InterPro" id="IPR042401">
    <property type="entry name" value="SPMAP2-like"/>
</dbReference>
<feature type="compositionally biased region" description="Polar residues" evidence="2">
    <location>
        <begin position="557"/>
        <end position="581"/>
    </location>
</feature>
<dbReference type="GeneID" id="107268642"/>
<accession>A0AAJ7RIT8</accession>
<keyword evidence="1" id="KW-0677">Repeat</keyword>
<dbReference type="AlphaFoldDB" id="A0AAJ7RIT8"/>
<feature type="compositionally biased region" description="Basic and acidic residues" evidence="2">
    <location>
        <begin position="463"/>
        <end position="479"/>
    </location>
</feature>
<feature type="compositionally biased region" description="Basic residues" evidence="2">
    <location>
        <begin position="22"/>
        <end position="34"/>
    </location>
</feature>
<dbReference type="Proteomes" id="UP000694920">
    <property type="component" value="Unplaced"/>
</dbReference>
<feature type="compositionally biased region" description="Basic and acidic residues" evidence="2">
    <location>
        <begin position="285"/>
        <end position="313"/>
    </location>
</feature>
<gene>
    <name evidence="4" type="primary">LOC107268642</name>
</gene>
<dbReference type="SMART" id="SM00705">
    <property type="entry name" value="THEG"/>
    <property type="match status" value="4"/>
</dbReference>
<feature type="compositionally biased region" description="Basic residues" evidence="2">
    <location>
        <begin position="366"/>
        <end position="377"/>
    </location>
</feature>
<dbReference type="Pfam" id="PF14912">
    <property type="entry name" value="THEG"/>
    <property type="match status" value="3"/>
</dbReference>
<evidence type="ECO:0000256" key="1">
    <source>
        <dbReference type="ARBA" id="ARBA00022737"/>
    </source>
</evidence>
<feature type="compositionally biased region" description="Basic and acidic residues" evidence="2">
    <location>
        <begin position="259"/>
        <end position="277"/>
    </location>
</feature>
<organism evidence="3 4">
    <name type="scientific">Cephus cinctus</name>
    <name type="common">Wheat stem sawfly</name>
    <dbReference type="NCBI Taxonomy" id="211228"/>
    <lineage>
        <taxon>Eukaryota</taxon>
        <taxon>Metazoa</taxon>
        <taxon>Ecdysozoa</taxon>
        <taxon>Arthropoda</taxon>
        <taxon>Hexapoda</taxon>
        <taxon>Insecta</taxon>
        <taxon>Pterygota</taxon>
        <taxon>Neoptera</taxon>
        <taxon>Endopterygota</taxon>
        <taxon>Hymenoptera</taxon>
        <taxon>Cephoidea</taxon>
        <taxon>Cephidae</taxon>
        <taxon>Cephus</taxon>
    </lineage>
</organism>
<dbReference type="PANTHER" id="PTHR15901">
    <property type="entry name" value="TESTICULAR HAPLOID EXPRESSED GENE PROTEIN"/>
    <property type="match status" value="1"/>
</dbReference>
<evidence type="ECO:0000256" key="2">
    <source>
        <dbReference type="SAM" id="MobiDB-lite"/>
    </source>
</evidence>
<reference evidence="4" key="1">
    <citation type="submission" date="2025-08" db="UniProtKB">
        <authorList>
            <consortium name="RefSeq"/>
        </authorList>
    </citation>
    <scope>IDENTIFICATION</scope>
</reference>
<name>A0AAJ7RIT8_CEPCN</name>
<protein>
    <submittedName>
        <fullName evidence="4">Uncharacterized protein DDB_G0286299 isoform X2</fullName>
    </submittedName>
</protein>
<sequence length="590" mass="67644">MPPKAPPPKSPPPKGGKDKMNKGKNKGKRKKHRLNLKGFLKTPADWARFDAWAKVNAQPRKQPEPEPIERSAKPLSYFKKRLQVLSKPHKKPDSSINCRLALEVSKAALKAKPSKRIIKMSLFVARVVDYGREFPLQISQAALRYKPSQRILEISQPHKFIPEECKSLEISKNALKHKTTARERRMAIGKKAIECPDQLTDEELDILMTPTGIRRSALNYKFTSWMLLLSLPSYRFLKERSDEDAKTWKKLLVEESESRGKRALEEKKKKLKPEKSKAKQKKASKKSDESPEKEEKVGDQKVENIEEEKKEELKEEQDTEKQVDEENKVIENQDQVEKQENLDTESKKVENTPAEDTKPKVIEHQPKKRRRKNVQKGKGKEEEAKKKKAERNAWRTEPSPCKMEAFRVSKAALKGKVSPRMAELAKPHIHKTDSCRKNPFAVKKGALSAQASGRVIEMAQPTRPRDTVTREPPREKDPYGRPIYPKPPYGKRVLRLKPYVMGKCKDKEEKVEKPKKTKPIDPIAYATTIDPCIDPEGAKRQARARKRVEQMKKTKQSQKTNAKAESNTSNTEDNKAETTVSKTEDNEAET</sequence>
<keyword evidence="3" id="KW-1185">Reference proteome</keyword>
<evidence type="ECO:0000313" key="3">
    <source>
        <dbReference type="Proteomes" id="UP000694920"/>
    </source>
</evidence>
<feature type="compositionally biased region" description="Pro residues" evidence="2">
    <location>
        <begin position="1"/>
        <end position="14"/>
    </location>
</feature>
<feature type="region of interest" description="Disordered" evidence="2">
    <location>
        <begin position="1"/>
        <end position="34"/>
    </location>
</feature>